<dbReference type="InterPro" id="IPR001611">
    <property type="entry name" value="Leu-rich_rpt"/>
</dbReference>
<feature type="transmembrane region" description="Helical" evidence="7">
    <location>
        <begin position="379"/>
        <end position="402"/>
    </location>
</feature>
<dbReference type="EMBL" id="GDRN01069693">
    <property type="protein sequence ID" value="JAI64000.1"/>
    <property type="molecule type" value="Transcribed_RNA"/>
</dbReference>
<evidence type="ECO:0000256" key="1">
    <source>
        <dbReference type="ARBA" id="ARBA00022614"/>
    </source>
</evidence>
<evidence type="ECO:0000256" key="6">
    <source>
        <dbReference type="SAM" id="MobiDB-lite"/>
    </source>
</evidence>
<evidence type="ECO:0000256" key="8">
    <source>
        <dbReference type="SAM" id="SignalP"/>
    </source>
</evidence>
<feature type="compositionally biased region" description="Polar residues" evidence="6">
    <location>
        <begin position="442"/>
        <end position="454"/>
    </location>
</feature>
<dbReference type="SMART" id="SM00409">
    <property type="entry name" value="IG"/>
    <property type="match status" value="1"/>
</dbReference>
<accession>A0A0N7ZCB7</accession>
<dbReference type="InterPro" id="IPR007110">
    <property type="entry name" value="Ig-like_dom"/>
</dbReference>
<keyword evidence="5" id="KW-0325">Glycoprotein</keyword>
<evidence type="ECO:0000256" key="7">
    <source>
        <dbReference type="SAM" id="Phobius"/>
    </source>
</evidence>
<dbReference type="InterPro" id="IPR036179">
    <property type="entry name" value="Ig-like_dom_sf"/>
</dbReference>
<dbReference type="SUPFAM" id="SSF52058">
    <property type="entry name" value="L domain-like"/>
    <property type="match status" value="1"/>
</dbReference>
<dbReference type="Pfam" id="PF07679">
    <property type="entry name" value="I-set"/>
    <property type="match status" value="1"/>
</dbReference>
<feature type="region of interest" description="Disordered" evidence="6">
    <location>
        <begin position="490"/>
        <end position="517"/>
    </location>
</feature>
<dbReference type="Gene3D" id="3.80.10.10">
    <property type="entry name" value="Ribonuclease Inhibitor"/>
    <property type="match status" value="2"/>
</dbReference>
<dbReference type="PROSITE" id="PS50835">
    <property type="entry name" value="IG_LIKE"/>
    <property type="match status" value="1"/>
</dbReference>
<dbReference type="Pfam" id="PF13855">
    <property type="entry name" value="LRR_8"/>
    <property type="match status" value="1"/>
</dbReference>
<dbReference type="PANTHER" id="PTHR24366:SF136">
    <property type="entry name" value="KEKKON 1, ISOFORM B"/>
    <property type="match status" value="1"/>
</dbReference>
<reference evidence="10" key="1">
    <citation type="submission" date="2015-09" db="EMBL/GenBank/DDBJ databases">
        <title>Scylla olivacea transcriptome.</title>
        <authorList>
            <person name="Ikhwanuddin M."/>
        </authorList>
    </citation>
    <scope>NUCLEOTIDE SEQUENCE</scope>
</reference>
<dbReference type="EMBL" id="GDRN01069692">
    <property type="protein sequence ID" value="JAI64001.1"/>
    <property type="molecule type" value="Transcribed_RNA"/>
</dbReference>
<evidence type="ECO:0000256" key="2">
    <source>
        <dbReference type="ARBA" id="ARBA00022729"/>
    </source>
</evidence>
<keyword evidence="7" id="KW-1133">Transmembrane helix</keyword>
<dbReference type="Gene3D" id="2.60.40.10">
    <property type="entry name" value="Immunoglobulins"/>
    <property type="match status" value="1"/>
</dbReference>
<feature type="region of interest" description="Disordered" evidence="6">
    <location>
        <begin position="407"/>
        <end position="457"/>
    </location>
</feature>
<dbReference type="PANTHER" id="PTHR24366">
    <property type="entry name" value="IG(IMMUNOGLOBULIN) AND LRR(LEUCINE RICH REPEAT) DOMAINS"/>
    <property type="match status" value="1"/>
</dbReference>
<dbReference type="SMART" id="SM00369">
    <property type="entry name" value="LRR_TYP"/>
    <property type="match status" value="6"/>
</dbReference>
<dbReference type="InterPro" id="IPR003598">
    <property type="entry name" value="Ig_sub2"/>
</dbReference>
<name>A0A0N7ZCB7_SCYOL</name>
<protein>
    <recommendedName>
        <fullName evidence="9">Ig-like domain-containing protein</fullName>
    </recommendedName>
</protein>
<dbReference type="InterPro" id="IPR032675">
    <property type="entry name" value="LRR_dom_sf"/>
</dbReference>
<organism evidence="10">
    <name type="scientific">Scylla olivacea</name>
    <name type="common">Orange mud crab</name>
    <name type="synonym">Cancer olivacea</name>
    <dbReference type="NCBI Taxonomy" id="85551"/>
    <lineage>
        <taxon>Eukaryota</taxon>
        <taxon>Metazoa</taxon>
        <taxon>Ecdysozoa</taxon>
        <taxon>Arthropoda</taxon>
        <taxon>Crustacea</taxon>
        <taxon>Multicrustacea</taxon>
        <taxon>Malacostraca</taxon>
        <taxon>Eumalacostraca</taxon>
        <taxon>Eucarida</taxon>
        <taxon>Decapoda</taxon>
        <taxon>Pleocyemata</taxon>
        <taxon>Brachyura</taxon>
        <taxon>Eubrachyura</taxon>
        <taxon>Portunoidea</taxon>
        <taxon>Portunidae</taxon>
        <taxon>Portuninae</taxon>
        <taxon>Scylla</taxon>
    </lineage>
</organism>
<feature type="signal peptide" evidence="8">
    <location>
        <begin position="1"/>
        <end position="23"/>
    </location>
</feature>
<keyword evidence="3" id="KW-0677">Repeat</keyword>
<evidence type="ECO:0000256" key="3">
    <source>
        <dbReference type="ARBA" id="ARBA00022737"/>
    </source>
</evidence>
<dbReference type="InterPro" id="IPR000483">
    <property type="entry name" value="Cys-rich_flank_reg_C"/>
</dbReference>
<feature type="region of interest" description="Disordered" evidence="6">
    <location>
        <begin position="649"/>
        <end position="718"/>
    </location>
</feature>
<keyword evidence="7" id="KW-0812">Transmembrane</keyword>
<dbReference type="SUPFAM" id="SSF48726">
    <property type="entry name" value="Immunoglobulin"/>
    <property type="match status" value="1"/>
</dbReference>
<dbReference type="InterPro" id="IPR013783">
    <property type="entry name" value="Ig-like_fold"/>
</dbReference>
<evidence type="ECO:0000256" key="4">
    <source>
        <dbReference type="ARBA" id="ARBA00023157"/>
    </source>
</evidence>
<keyword evidence="2 8" id="KW-0732">Signal</keyword>
<proteinExistence type="predicted"/>
<dbReference type="InterPro" id="IPR003591">
    <property type="entry name" value="Leu-rich_rpt_typical-subtyp"/>
</dbReference>
<dbReference type="InterPro" id="IPR013098">
    <property type="entry name" value="Ig_I-set"/>
</dbReference>
<feature type="compositionally biased region" description="Low complexity" evidence="6">
    <location>
        <begin position="416"/>
        <end position="426"/>
    </location>
</feature>
<sequence length="718" mass="77883">MASRWGKVGVVVLLTAALVMVESSGHCPPQCVCRWKNGKETVECRDQQLISVPSVVDTDTQVLDLTGNNLQTLPKYVFKRAGLINLQKIYLANCNIGNIDNTAFAQLTNLVELDLSDNLLTEVPAQAFSHVPALRDLQLRGNRLQKIRSNSFDHTPSLVRLDLSFSRIKSVSPRAFDNLSLLEKIELQGNQLTELPVAAVRTLERVHELDVHENNWICDCRALPLWRLLEVNRVPHPVSPSCGSPERIKERAFHNLKEEDFACPPHIRPNDRIVQGFAGENATIACPVDGQPPPQVKWFKGEAPVVNGSVIGLGPQRFYVITEGNSKVVSRLVITGAQETDSGPLRCVAINSAGSATANFTLAVTMRAATQAKLGSGHIAGISVGLVVLALIALVVGFLILARSRTHSSPTPVKDSPTTPSSAEPSPSEPNPVQKPPRLTDVNGSPATYKSSALGNPDVINEAERAVRAVNGHLPNGSVVQQVSEGGDYTRVEGDSLYPSGLWPEEAGPPEGADNPAPSRVIHEHFNPGYMPNDPAYDTYGPLHSTPYRPGYGSHGEVDPQIYGYPADYGLPIPEAGHDPRAEEWDMNDLRGPQEGIESQADTYNSRQQLYESQQEMYNSGQNPKDSGQDLYGVTTGRPPVYGYRQEMFGSRENVAEGAESPQSPIQPLGERPWVPGSQAPPHARGGVPVLPPLPNGVASRIKARDSPDEGYQEGTEV</sequence>
<dbReference type="SMART" id="SM00082">
    <property type="entry name" value="LRRCT"/>
    <property type="match status" value="1"/>
</dbReference>
<evidence type="ECO:0000259" key="9">
    <source>
        <dbReference type="PROSITE" id="PS50835"/>
    </source>
</evidence>
<dbReference type="InterPro" id="IPR003599">
    <property type="entry name" value="Ig_sub"/>
</dbReference>
<feature type="compositionally biased region" description="Acidic residues" evidence="6">
    <location>
        <begin position="709"/>
        <end position="718"/>
    </location>
</feature>
<feature type="domain" description="Ig-like" evidence="9">
    <location>
        <begin position="265"/>
        <end position="363"/>
    </location>
</feature>
<keyword evidence="4" id="KW-1015">Disulfide bond</keyword>
<evidence type="ECO:0000313" key="10">
    <source>
        <dbReference type="EMBL" id="JAI64000.1"/>
    </source>
</evidence>
<feature type="chain" id="PRO_5007419642" description="Ig-like domain-containing protein" evidence="8">
    <location>
        <begin position="24"/>
        <end position="718"/>
    </location>
</feature>
<dbReference type="AlphaFoldDB" id="A0A0N7ZCB7"/>
<dbReference type="PROSITE" id="PS51450">
    <property type="entry name" value="LRR"/>
    <property type="match status" value="1"/>
</dbReference>
<dbReference type="SMART" id="SM00408">
    <property type="entry name" value="IGc2"/>
    <property type="match status" value="1"/>
</dbReference>
<dbReference type="FunFam" id="3.80.10.10:FF:000082">
    <property type="entry name" value="Leucine-rich repeat-containing 24"/>
    <property type="match status" value="1"/>
</dbReference>
<keyword evidence="7" id="KW-0472">Membrane</keyword>
<evidence type="ECO:0000256" key="5">
    <source>
        <dbReference type="ARBA" id="ARBA00023180"/>
    </source>
</evidence>
<keyword evidence="1" id="KW-0433">Leucine-rich repeat</keyword>